<feature type="compositionally biased region" description="Low complexity" evidence="1">
    <location>
        <begin position="28"/>
        <end position="44"/>
    </location>
</feature>
<reference evidence="2" key="2">
    <citation type="submission" date="2018-05" db="EMBL/GenBank/DDBJ databases">
        <title>OmerRS3 (Oryza meridionalis Reference Sequence Version 3).</title>
        <authorList>
            <person name="Zhang J."/>
            <person name="Kudrna D."/>
            <person name="Lee S."/>
            <person name="Talag J."/>
            <person name="Welchert J."/>
            <person name="Wing R.A."/>
        </authorList>
    </citation>
    <scope>NUCLEOTIDE SEQUENCE [LARGE SCALE GENOMIC DNA]</scope>
    <source>
        <strain evidence="2">cv. OR44</strain>
    </source>
</reference>
<feature type="region of interest" description="Disordered" evidence="1">
    <location>
        <begin position="14"/>
        <end position="61"/>
    </location>
</feature>
<accession>A0A0E0F3W2</accession>
<name>A0A0E0F3W2_9ORYZ</name>
<dbReference type="EnsemblPlants" id="OMERI11G06270.2">
    <property type="protein sequence ID" value="OMERI11G06270.2"/>
    <property type="gene ID" value="OMERI11G06270"/>
</dbReference>
<dbReference type="Proteomes" id="UP000008021">
    <property type="component" value="Chromosome 11"/>
</dbReference>
<keyword evidence="3" id="KW-1185">Reference proteome</keyword>
<sequence>AAFFPAQPIGHFNSHGRTAYGQSGAQWPSPNTLSPATATAAAAPRRSRPLHRVQRRRPQLPLVPTPGAGVGFGVGNGWRLVRFWPWRLESFPIDSGKPNFSSLAIERARSRTRSCILKVREAWNVWREYPQWIFSKFISFSSCSANSLLASTVSRV</sequence>
<evidence type="ECO:0000313" key="3">
    <source>
        <dbReference type="Proteomes" id="UP000008021"/>
    </source>
</evidence>
<organism evidence="2">
    <name type="scientific">Oryza meridionalis</name>
    <dbReference type="NCBI Taxonomy" id="40149"/>
    <lineage>
        <taxon>Eukaryota</taxon>
        <taxon>Viridiplantae</taxon>
        <taxon>Streptophyta</taxon>
        <taxon>Embryophyta</taxon>
        <taxon>Tracheophyta</taxon>
        <taxon>Spermatophyta</taxon>
        <taxon>Magnoliopsida</taxon>
        <taxon>Liliopsida</taxon>
        <taxon>Poales</taxon>
        <taxon>Poaceae</taxon>
        <taxon>BOP clade</taxon>
        <taxon>Oryzoideae</taxon>
        <taxon>Oryzeae</taxon>
        <taxon>Oryzinae</taxon>
        <taxon>Oryza</taxon>
    </lineage>
</organism>
<evidence type="ECO:0000256" key="1">
    <source>
        <dbReference type="SAM" id="MobiDB-lite"/>
    </source>
</evidence>
<proteinExistence type="predicted"/>
<reference evidence="2" key="1">
    <citation type="submission" date="2015-04" db="UniProtKB">
        <authorList>
            <consortium name="EnsemblPlants"/>
        </authorList>
    </citation>
    <scope>IDENTIFICATION</scope>
</reference>
<evidence type="ECO:0000313" key="2">
    <source>
        <dbReference type="EnsemblPlants" id="OMERI11G06270.2"/>
    </source>
</evidence>
<dbReference type="HOGENOM" id="CLU_1691292_0_0_1"/>
<feature type="compositionally biased region" description="Basic residues" evidence="1">
    <location>
        <begin position="45"/>
        <end position="58"/>
    </location>
</feature>
<dbReference type="AlphaFoldDB" id="A0A0E0F3W2"/>
<dbReference type="Gramene" id="OMERI11G06270.2">
    <property type="protein sequence ID" value="OMERI11G06270.2"/>
    <property type="gene ID" value="OMERI11G06270"/>
</dbReference>
<protein>
    <submittedName>
        <fullName evidence="2">Uncharacterized protein</fullName>
    </submittedName>
</protein>